<dbReference type="AlphaFoldDB" id="A0A3S9VX16"/>
<organism evidence="1 2">
    <name type="scientific">Butyricimonas faecalis</name>
    <dbReference type="NCBI Taxonomy" id="2093856"/>
    <lineage>
        <taxon>Bacteria</taxon>
        <taxon>Pseudomonadati</taxon>
        <taxon>Bacteroidota</taxon>
        <taxon>Bacteroidia</taxon>
        <taxon>Bacteroidales</taxon>
        <taxon>Odoribacteraceae</taxon>
        <taxon>Butyricimonas</taxon>
    </lineage>
</organism>
<sequence>MRTMRNRIYILGVVAFMLGGCYEDKGNYDYKKVNDLESITFLPEPTERTETSCNYRYRQPSLDTLRVTYTPVVTQSDVTGEDNLEFQWITSKTVNKKTVLDTLRSKELTLKFAPKKKTSYAPLFKVIDHSTGVEYYTKFNMNTVVPFVNSWFVLHGAQGDRKLGVVEGINAETDELSVVYDAYQDIWGIRRFQDATKLLYLSSDGSDYANLIVEHMFAIQPDSCAYMHPFDLVVNKRFELMMPNVSPRPRLAYASGDGYSAGFLVDANGHLYWTKGMGWMFTVKTDDNTKNYQVKNVFLSRSGYATIWDREHRQFMYYNMNGNRMIWSNSEIHPEDESSVVLTLFDKGIFAEDEWKNQEIVYMGQGNSDISEEGTIIIGVDGQQNYTVYQLGFNGQGTSFIEVSKTPAVNMNLDATSQFATSIAFKDQIFYTRNSAVYLYNVASGEEIYLYDAGGPITKLQFRIAAWYDTEYGTIDANRRLAVVVNNPDGTGELHELFLTSGGDVDKTFIHTGFGEIQDIVFTNPGIVRR</sequence>
<protein>
    <submittedName>
        <fullName evidence="1">Uncharacterized protein</fullName>
    </submittedName>
</protein>
<evidence type="ECO:0000313" key="1">
    <source>
        <dbReference type="EMBL" id="AZS31088.1"/>
    </source>
</evidence>
<dbReference type="PROSITE" id="PS51257">
    <property type="entry name" value="PROKAR_LIPOPROTEIN"/>
    <property type="match status" value="1"/>
</dbReference>
<accession>A0A3S9VX16</accession>
<evidence type="ECO:0000313" key="2">
    <source>
        <dbReference type="Proteomes" id="UP000270673"/>
    </source>
</evidence>
<dbReference type="EMBL" id="CP032819">
    <property type="protein sequence ID" value="AZS31088.1"/>
    <property type="molecule type" value="Genomic_DNA"/>
</dbReference>
<dbReference type="Pfam" id="PF16407">
    <property type="entry name" value="PKD_2"/>
    <property type="match status" value="1"/>
</dbReference>
<keyword evidence="2" id="KW-1185">Reference proteome</keyword>
<dbReference type="KEGG" id="buy:D8S85_17025"/>
<reference evidence="1 2" key="1">
    <citation type="submission" date="2018-10" db="EMBL/GenBank/DDBJ databases">
        <title>Butyricimonas faecalis sp. nov., isolated from human faeces and emended description of the genus Butyricimonas.</title>
        <authorList>
            <person name="Le Roy T."/>
            <person name="Van der Smissen P."/>
            <person name="Paquot A."/>
            <person name="Delzenne N."/>
            <person name="Muccioli G."/>
            <person name="Collet J.-F."/>
            <person name="Cani P.D."/>
        </authorList>
    </citation>
    <scope>NUCLEOTIDE SEQUENCE [LARGE SCALE GENOMIC DNA]</scope>
    <source>
        <strain evidence="1 2">H184</strain>
    </source>
</reference>
<dbReference type="Proteomes" id="UP000270673">
    <property type="component" value="Chromosome"/>
</dbReference>
<name>A0A3S9VX16_9BACT</name>
<gene>
    <name evidence="1" type="ORF">D8S85_17025</name>
</gene>
<dbReference type="InterPro" id="IPR032183">
    <property type="entry name" value="PKD-like"/>
</dbReference>
<proteinExistence type="predicted"/>
<dbReference type="OrthoDB" id="1095195at2"/>